<name>A0A2P6VPW5_9CHLO</name>
<evidence type="ECO:0000256" key="2">
    <source>
        <dbReference type="ARBA" id="ARBA00007929"/>
    </source>
</evidence>
<dbReference type="Gene3D" id="2.60.120.10">
    <property type="entry name" value="Jelly Rolls"/>
    <property type="match status" value="1"/>
</dbReference>
<evidence type="ECO:0000256" key="11">
    <source>
        <dbReference type="SAM" id="Phobius"/>
    </source>
</evidence>
<dbReference type="Pfam" id="PF12796">
    <property type="entry name" value="Ank_2"/>
    <property type="match status" value="2"/>
</dbReference>
<feature type="repeat" description="ANK" evidence="10">
    <location>
        <begin position="705"/>
        <end position="729"/>
    </location>
</feature>
<comment type="caution">
    <text evidence="13">The sequence shown here is derived from an EMBL/GenBank/DDBJ whole genome shotgun (WGS) entry which is preliminary data.</text>
</comment>
<keyword evidence="5" id="KW-0631">Potassium channel</keyword>
<dbReference type="OrthoDB" id="2012993at2759"/>
<feature type="transmembrane region" description="Helical" evidence="11">
    <location>
        <begin position="12"/>
        <end position="36"/>
    </location>
</feature>
<dbReference type="InterPro" id="IPR000595">
    <property type="entry name" value="cNMP-bd_dom"/>
</dbReference>
<dbReference type="PANTHER" id="PTHR45743">
    <property type="entry name" value="POTASSIUM CHANNEL AKT1"/>
    <property type="match status" value="1"/>
</dbReference>
<evidence type="ECO:0000256" key="3">
    <source>
        <dbReference type="ARBA" id="ARBA00022448"/>
    </source>
</evidence>
<evidence type="ECO:0000256" key="5">
    <source>
        <dbReference type="ARBA" id="ARBA00022826"/>
    </source>
</evidence>
<keyword evidence="6" id="KW-0407">Ion channel</keyword>
<dbReference type="EMBL" id="LHPF02000001">
    <property type="protein sequence ID" value="PSC76146.1"/>
    <property type="molecule type" value="Genomic_DNA"/>
</dbReference>
<dbReference type="SUPFAM" id="SSF81324">
    <property type="entry name" value="Voltage-gated potassium channels"/>
    <property type="match status" value="1"/>
</dbReference>
<protein>
    <submittedName>
        <fullName evidence="13">Potassium NKT2</fullName>
    </submittedName>
</protein>
<dbReference type="PROSITE" id="PS50042">
    <property type="entry name" value="CNMP_BINDING_3"/>
    <property type="match status" value="1"/>
</dbReference>
<dbReference type="InterPro" id="IPR014710">
    <property type="entry name" value="RmlC-like_jellyroll"/>
</dbReference>
<feature type="domain" description="Cyclic nucleotide-binding" evidence="12">
    <location>
        <begin position="343"/>
        <end position="477"/>
    </location>
</feature>
<dbReference type="GO" id="GO:0034702">
    <property type="term" value="C:monoatomic ion channel complex"/>
    <property type="evidence" value="ECO:0007669"/>
    <property type="project" value="UniProtKB-KW"/>
</dbReference>
<keyword evidence="5" id="KW-0630">Potassium</keyword>
<dbReference type="PANTHER" id="PTHR45743:SF2">
    <property type="entry name" value="POTASSIUM CHANNEL AKT1"/>
    <property type="match status" value="1"/>
</dbReference>
<dbReference type="Proteomes" id="UP000239649">
    <property type="component" value="Unassembled WGS sequence"/>
</dbReference>
<dbReference type="SUPFAM" id="SSF48403">
    <property type="entry name" value="Ankyrin repeat"/>
    <property type="match status" value="1"/>
</dbReference>
<evidence type="ECO:0000313" key="13">
    <source>
        <dbReference type="EMBL" id="PSC76146.1"/>
    </source>
</evidence>
<evidence type="ECO:0000256" key="10">
    <source>
        <dbReference type="PROSITE-ProRule" id="PRU00023"/>
    </source>
</evidence>
<evidence type="ECO:0000256" key="9">
    <source>
        <dbReference type="ARBA" id="ARBA00023136"/>
    </source>
</evidence>
<feature type="repeat" description="ANK" evidence="10">
    <location>
        <begin position="606"/>
        <end position="638"/>
    </location>
</feature>
<dbReference type="Gene3D" id="1.25.40.20">
    <property type="entry name" value="Ankyrin repeat-containing domain"/>
    <property type="match status" value="2"/>
</dbReference>
<dbReference type="CDD" id="cd00038">
    <property type="entry name" value="CAP_ED"/>
    <property type="match status" value="1"/>
</dbReference>
<keyword evidence="4 11" id="KW-0812">Transmembrane</keyword>
<dbReference type="AlphaFoldDB" id="A0A2P6VPW5"/>
<evidence type="ECO:0000256" key="1">
    <source>
        <dbReference type="ARBA" id="ARBA00004141"/>
    </source>
</evidence>
<keyword evidence="5" id="KW-0633">Potassium transport</keyword>
<dbReference type="InterPro" id="IPR005821">
    <property type="entry name" value="Ion_trans_dom"/>
</dbReference>
<gene>
    <name evidence="13" type="primary">g696</name>
    <name evidence="13" type="ORF">C2E20_0696</name>
</gene>
<feature type="transmembrane region" description="Helical" evidence="11">
    <location>
        <begin position="213"/>
        <end position="230"/>
    </location>
</feature>
<keyword evidence="8" id="KW-0406">Ion transport</keyword>
<dbReference type="SMART" id="SM00100">
    <property type="entry name" value="cNMP"/>
    <property type="match status" value="1"/>
</dbReference>
<evidence type="ECO:0000256" key="7">
    <source>
        <dbReference type="ARBA" id="ARBA00022989"/>
    </source>
</evidence>
<evidence type="ECO:0000313" key="14">
    <source>
        <dbReference type="Proteomes" id="UP000239649"/>
    </source>
</evidence>
<reference evidence="13 14" key="1">
    <citation type="journal article" date="2018" name="Plant J.">
        <title>Genome sequences of Chlorella sorokiniana UTEX 1602 and Micractinium conductrix SAG 241.80: implications to maltose excretion by a green alga.</title>
        <authorList>
            <person name="Arriola M.B."/>
            <person name="Velmurugan N."/>
            <person name="Zhang Y."/>
            <person name="Plunkett M.H."/>
            <person name="Hondzo H."/>
            <person name="Barney B.M."/>
        </authorList>
    </citation>
    <scope>NUCLEOTIDE SEQUENCE [LARGE SCALE GENOMIC DNA]</scope>
    <source>
        <strain evidence="13 14">SAG 241.80</strain>
    </source>
</reference>
<feature type="transmembrane region" description="Helical" evidence="11">
    <location>
        <begin position="242"/>
        <end position="266"/>
    </location>
</feature>
<dbReference type="PROSITE" id="PS50297">
    <property type="entry name" value="ANK_REP_REGION"/>
    <property type="match status" value="2"/>
</dbReference>
<dbReference type="InterPro" id="IPR002110">
    <property type="entry name" value="Ankyrin_rpt"/>
</dbReference>
<dbReference type="PROSITE" id="PS50088">
    <property type="entry name" value="ANK_REPEAT"/>
    <property type="match status" value="3"/>
</dbReference>
<dbReference type="Pfam" id="PF00520">
    <property type="entry name" value="Ion_trans"/>
    <property type="match status" value="1"/>
</dbReference>
<dbReference type="SMART" id="SM00248">
    <property type="entry name" value="ANK"/>
    <property type="match status" value="5"/>
</dbReference>
<evidence type="ECO:0000256" key="8">
    <source>
        <dbReference type="ARBA" id="ARBA00023065"/>
    </source>
</evidence>
<comment type="similarity">
    <text evidence="2">Belongs to the potassium channel family. Plant (TC 1.A.1.4) subfamily.</text>
</comment>
<keyword evidence="9 11" id="KW-0472">Membrane</keyword>
<dbReference type="STRING" id="554055.A0A2P6VPW5"/>
<accession>A0A2P6VPW5</accession>
<proteinExistence type="inferred from homology"/>
<sequence>MPRGVVHPNSKWYQVWWHTTVLVSAITAFLQPYYIAFAPPGLYPYASAGSILVYCMMALIAVDIAVSFRVARYKDGQLVTDKRQLAIDYLKGYFVVDVLSALPLDEIALSIAGLSGPRFTENEELAYYLSLLRLVALLRCYRLFWFFSFLTYSLGTPLIFITLLRSVLFTFYLANCEACLMYYIARQSHFTSTTWVEALGADWFADGSVATQYIYSLYFATITLATVGYGDLHAYSPVEACALVVCVFFNIFYAAYVIGCVTLLVVKGDERVGKYREQMQHLTSYADMSDLPQELRDSMLSHLKLHFNNAHRADETVLGSYPSTIRRRVLRYLYLDILQQSTLFHGARQRFLDALLAAARVEAYLPNEELVSEGDTVNELFVVVSGQLTSYRVSSLFSQEDTVIDMSGKSVRGGRTRFLQEGDVFGAISFFTGAEQMETVLSLGVVRVLAVHRSEYESIADRFKDSARAVLENLARHADEVTGEEFPGAAGAEVLKTVLSSDAATKLQYGGRRAAEAAAALAASAPHAAAGGDDGGLPPLSRSCLTPRQQQAVAALLRVRALVARFVAKHDEDRTTEFLYAASRGDNNRLRAFLEQGFDVNTADYDGRTALMLACVRGFREAALLLLKAGADADAKDAFGGTAMWEACQHGQDECIDLLLRFGGSLGKQGVAAASMLCTCVFKGELSLLRRLLRAGAEADAGDYDGRTALHLAAAEGNLQAAQSLVTTGHANPAALRDRWGNTPLDEARRVGATAVTALLEEASTAAGGPPAAQV</sequence>
<dbReference type="Pfam" id="PF00027">
    <property type="entry name" value="cNMP_binding"/>
    <property type="match status" value="1"/>
</dbReference>
<evidence type="ECO:0000259" key="12">
    <source>
        <dbReference type="PROSITE" id="PS50042"/>
    </source>
</evidence>
<dbReference type="InterPro" id="IPR018490">
    <property type="entry name" value="cNMP-bd_dom_sf"/>
</dbReference>
<keyword evidence="6" id="KW-0851">Voltage-gated channel</keyword>
<dbReference type="InterPro" id="IPR036770">
    <property type="entry name" value="Ankyrin_rpt-contain_sf"/>
</dbReference>
<comment type="subcellular location">
    <subcellularLocation>
        <location evidence="1">Membrane</location>
        <topology evidence="1">Multi-pass membrane protein</topology>
    </subcellularLocation>
</comment>
<dbReference type="InterPro" id="IPR045319">
    <property type="entry name" value="KAT/AKT"/>
</dbReference>
<keyword evidence="10" id="KW-0040">ANK repeat</keyword>
<dbReference type="Gene3D" id="1.10.287.70">
    <property type="match status" value="1"/>
</dbReference>
<keyword evidence="14" id="KW-1185">Reference proteome</keyword>
<feature type="transmembrane region" description="Helical" evidence="11">
    <location>
        <begin position="143"/>
        <end position="161"/>
    </location>
</feature>
<keyword evidence="7 11" id="KW-1133">Transmembrane helix</keyword>
<feature type="repeat" description="ANK" evidence="10">
    <location>
        <begin position="573"/>
        <end position="605"/>
    </location>
</feature>
<evidence type="ECO:0000256" key="4">
    <source>
        <dbReference type="ARBA" id="ARBA00022692"/>
    </source>
</evidence>
<dbReference type="GO" id="GO:0005249">
    <property type="term" value="F:voltage-gated potassium channel activity"/>
    <property type="evidence" value="ECO:0007669"/>
    <property type="project" value="InterPro"/>
</dbReference>
<evidence type="ECO:0000256" key="6">
    <source>
        <dbReference type="ARBA" id="ARBA00022882"/>
    </source>
</evidence>
<organism evidence="13 14">
    <name type="scientific">Micractinium conductrix</name>
    <dbReference type="NCBI Taxonomy" id="554055"/>
    <lineage>
        <taxon>Eukaryota</taxon>
        <taxon>Viridiplantae</taxon>
        <taxon>Chlorophyta</taxon>
        <taxon>core chlorophytes</taxon>
        <taxon>Trebouxiophyceae</taxon>
        <taxon>Chlorellales</taxon>
        <taxon>Chlorellaceae</taxon>
        <taxon>Chlorella clade</taxon>
        <taxon>Micractinium</taxon>
    </lineage>
</organism>
<keyword evidence="3" id="KW-0813">Transport</keyword>
<dbReference type="SUPFAM" id="SSF51206">
    <property type="entry name" value="cAMP-binding domain-like"/>
    <property type="match status" value="1"/>
</dbReference>
<feature type="transmembrane region" description="Helical" evidence="11">
    <location>
        <begin position="42"/>
        <end position="66"/>
    </location>
</feature>